<organism evidence="2 3">
    <name type="scientific">Spelaeicoccus albus</name>
    <dbReference type="NCBI Taxonomy" id="1280376"/>
    <lineage>
        <taxon>Bacteria</taxon>
        <taxon>Bacillati</taxon>
        <taxon>Actinomycetota</taxon>
        <taxon>Actinomycetes</taxon>
        <taxon>Micrococcales</taxon>
        <taxon>Brevibacteriaceae</taxon>
        <taxon>Spelaeicoccus</taxon>
    </lineage>
</organism>
<protein>
    <recommendedName>
        <fullName evidence="1">Amidohydrolase 3 domain-containing protein</fullName>
    </recommendedName>
</protein>
<dbReference type="PANTHER" id="PTHR22642">
    <property type="entry name" value="IMIDAZOLONEPROPIONASE"/>
    <property type="match status" value="1"/>
</dbReference>
<dbReference type="EMBL" id="JACBZP010000001">
    <property type="protein sequence ID" value="NYI66822.1"/>
    <property type="molecule type" value="Genomic_DNA"/>
</dbReference>
<evidence type="ECO:0000313" key="2">
    <source>
        <dbReference type="EMBL" id="NYI66822.1"/>
    </source>
</evidence>
<dbReference type="AlphaFoldDB" id="A0A7Z0D1T0"/>
<comment type="caution">
    <text evidence="2">The sequence shown here is derived from an EMBL/GenBank/DDBJ whole genome shotgun (WGS) entry which is preliminary data.</text>
</comment>
<dbReference type="Gene3D" id="2.30.40.10">
    <property type="entry name" value="Urease, subunit C, domain 1"/>
    <property type="match status" value="1"/>
</dbReference>
<dbReference type="GO" id="GO:0016810">
    <property type="term" value="F:hydrolase activity, acting on carbon-nitrogen (but not peptide) bonds"/>
    <property type="evidence" value="ECO:0007669"/>
    <property type="project" value="InterPro"/>
</dbReference>
<dbReference type="Pfam" id="PF07969">
    <property type="entry name" value="Amidohydro_3"/>
    <property type="match status" value="1"/>
</dbReference>
<dbReference type="PANTHER" id="PTHR22642:SF2">
    <property type="entry name" value="PROTEIN LONG AFTER FAR-RED 3"/>
    <property type="match status" value="1"/>
</dbReference>
<evidence type="ECO:0000259" key="1">
    <source>
        <dbReference type="Pfam" id="PF07969"/>
    </source>
</evidence>
<dbReference type="InterPro" id="IPR032466">
    <property type="entry name" value="Metal_Hydrolase"/>
</dbReference>
<dbReference type="RefSeq" id="WP_179426420.1">
    <property type="nucleotide sequence ID" value="NZ_JACBZP010000001.1"/>
</dbReference>
<dbReference type="CDD" id="cd01300">
    <property type="entry name" value="YtcJ_like"/>
    <property type="match status" value="1"/>
</dbReference>
<sequence>MLLDLIVENARVVTMDPARPSATSLGVLGGRIVGLDDEIAGLDARQRLDARGSTIVPGFNDAHCHTTWFGLTLAEIDLGDLHTLPDAYARLEDGARSVGDDEWILGTGFNHHEYGGRYPDIAELDRIGAGRPLFIRQTSGHSALANTEALRRAGVFEPGFETPTGGVIRRDDDGNPTGLVEETAQSLIQDLLRPYSQEEIGAALDRGTRQYAAEGITSFTEAGIAGGWIGHSPVEVAAYQRARAAGQLHARAQLMPAMDVLHEVPAHADDGFGIGLDLGMRSGFGDDYLSLGPVKIFLDGALSGETAAMREVYCTHTDKRGYFQGDPDEMAALIRNAYRSGWAVAVHALGDAAVDLAVDTITESQKLYGPPVMPSRIEHAAVVHPELLPRLRDAQIAVTPQAAFFDNIGDGVAKSIGPERAAMTFRGRSFVDGGVLMAGTSDRPCAEGSPLRGMQAFVDRKTKSGAVFGSAAECLTPYQALNAYTVAAAETTGCADRKGTLTPGKLADFVVLAESPLDAGDIASIGILATAVGGEFTYSSGALDA</sequence>
<dbReference type="SUPFAM" id="SSF51556">
    <property type="entry name" value="Metallo-dependent hydrolases"/>
    <property type="match status" value="1"/>
</dbReference>
<keyword evidence="3" id="KW-1185">Reference proteome</keyword>
<evidence type="ECO:0000313" key="3">
    <source>
        <dbReference type="Proteomes" id="UP000539111"/>
    </source>
</evidence>
<gene>
    <name evidence="2" type="ORF">BJY26_001128</name>
</gene>
<feature type="domain" description="Amidohydrolase 3" evidence="1">
    <location>
        <begin position="48"/>
        <end position="538"/>
    </location>
</feature>
<name>A0A7Z0D1T0_9MICO</name>
<dbReference type="Gene3D" id="3.20.20.140">
    <property type="entry name" value="Metal-dependent hydrolases"/>
    <property type="match status" value="1"/>
</dbReference>
<dbReference type="InterPro" id="IPR013108">
    <property type="entry name" value="Amidohydro_3"/>
</dbReference>
<dbReference type="InterPro" id="IPR033932">
    <property type="entry name" value="YtcJ-like"/>
</dbReference>
<dbReference type="Gene3D" id="3.10.310.70">
    <property type="match status" value="1"/>
</dbReference>
<dbReference type="SUPFAM" id="SSF51338">
    <property type="entry name" value="Composite domain of metallo-dependent hydrolases"/>
    <property type="match status" value="1"/>
</dbReference>
<reference evidence="2 3" key="1">
    <citation type="submission" date="2020-07" db="EMBL/GenBank/DDBJ databases">
        <title>Sequencing the genomes of 1000 actinobacteria strains.</title>
        <authorList>
            <person name="Klenk H.-P."/>
        </authorList>
    </citation>
    <scope>NUCLEOTIDE SEQUENCE [LARGE SCALE GENOMIC DNA]</scope>
    <source>
        <strain evidence="2 3">DSM 26341</strain>
    </source>
</reference>
<accession>A0A7Z0D1T0</accession>
<proteinExistence type="predicted"/>
<dbReference type="Proteomes" id="UP000539111">
    <property type="component" value="Unassembled WGS sequence"/>
</dbReference>
<dbReference type="InterPro" id="IPR011059">
    <property type="entry name" value="Metal-dep_hydrolase_composite"/>
</dbReference>